<dbReference type="EMBL" id="MU001631">
    <property type="protein sequence ID" value="KAF2487924.1"/>
    <property type="molecule type" value="Genomic_DNA"/>
</dbReference>
<protein>
    <submittedName>
        <fullName evidence="3">Uncharacterized protein</fullName>
    </submittedName>
</protein>
<proteinExistence type="predicted"/>
<organism evidence="3 4">
    <name type="scientific">Neohortaea acidophila</name>
    <dbReference type="NCBI Taxonomy" id="245834"/>
    <lineage>
        <taxon>Eukaryota</taxon>
        <taxon>Fungi</taxon>
        <taxon>Dikarya</taxon>
        <taxon>Ascomycota</taxon>
        <taxon>Pezizomycotina</taxon>
        <taxon>Dothideomycetes</taxon>
        <taxon>Dothideomycetidae</taxon>
        <taxon>Mycosphaerellales</taxon>
        <taxon>Teratosphaeriaceae</taxon>
        <taxon>Neohortaea</taxon>
    </lineage>
</organism>
<dbReference type="InterPro" id="IPR025066">
    <property type="entry name" value="CCDC174-like"/>
</dbReference>
<dbReference type="AlphaFoldDB" id="A0A6A6Q7F2"/>
<evidence type="ECO:0000256" key="2">
    <source>
        <dbReference type="SAM" id="MobiDB-lite"/>
    </source>
</evidence>
<dbReference type="Pfam" id="PF13300">
    <property type="entry name" value="DUF4078"/>
    <property type="match status" value="1"/>
</dbReference>
<dbReference type="GeneID" id="54471135"/>
<feature type="compositionally biased region" description="Low complexity" evidence="2">
    <location>
        <begin position="23"/>
        <end position="37"/>
    </location>
</feature>
<dbReference type="OrthoDB" id="333551at2759"/>
<dbReference type="PANTHER" id="PTHR15885">
    <property type="entry name" value="COILED-COIL DOMAIN-CONTAINING PROTEIN 174"/>
    <property type="match status" value="1"/>
</dbReference>
<feature type="compositionally biased region" description="Basic and acidic residues" evidence="2">
    <location>
        <begin position="270"/>
        <end position="303"/>
    </location>
</feature>
<keyword evidence="4" id="KW-1185">Reference proteome</keyword>
<feature type="region of interest" description="Disordered" evidence="2">
    <location>
        <begin position="141"/>
        <end position="172"/>
    </location>
</feature>
<reference evidence="3" key="1">
    <citation type="journal article" date="2020" name="Stud. Mycol.">
        <title>101 Dothideomycetes genomes: a test case for predicting lifestyles and emergence of pathogens.</title>
        <authorList>
            <person name="Haridas S."/>
            <person name="Albert R."/>
            <person name="Binder M."/>
            <person name="Bloem J."/>
            <person name="Labutti K."/>
            <person name="Salamov A."/>
            <person name="Andreopoulos B."/>
            <person name="Baker S."/>
            <person name="Barry K."/>
            <person name="Bills G."/>
            <person name="Bluhm B."/>
            <person name="Cannon C."/>
            <person name="Castanera R."/>
            <person name="Culley D."/>
            <person name="Daum C."/>
            <person name="Ezra D."/>
            <person name="Gonzalez J."/>
            <person name="Henrissat B."/>
            <person name="Kuo A."/>
            <person name="Liang C."/>
            <person name="Lipzen A."/>
            <person name="Lutzoni F."/>
            <person name="Magnuson J."/>
            <person name="Mondo S."/>
            <person name="Nolan M."/>
            <person name="Ohm R."/>
            <person name="Pangilinan J."/>
            <person name="Park H.-J."/>
            <person name="Ramirez L."/>
            <person name="Alfaro M."/>
            <person name="Sun H."/>
            <person name="Tritt A."/>
            <person name="Yoshinaga Y."/>
            <person name="Zwiers L.-H."/>
            <person name="Turgeon B."/>
            <person name="Goodwin S."/>
            <person name="Spatafora J."/>
            <person name="Crous P."/>
            <person name="Grigoriev I."/>
        </authorList>
    </citation>
    <scope>NUCLEOTIDE SEQUENCE</scope>
    <source>
        <strain evidence="3">CBS 113389</strain>
    </source>
</reference>
<evidence type="ECO:0000313" key="3">
    <source>
        <dbReference type="EMBL" id="KAF2487924.1"/>
    </source>
</evidence>
<evidence type="ECO:0000256" key="1">
    <source>
        <dbReference type="ARBA" id="ARBA00023054"/>
    </source>
</evidence>
<feature type="compositionally biased region" description="Basic and acidic residues" evidence="2">
    <location>
        <begin position="238"/>
        <end position="260"/>
    </location>
</feature>
<feature type="region of interest" description="Disordered" evidence="2">
    <location>
        <begin position="238"/>
        <end position="325"/>
    </location>
</feature>
<dbReference type="PANTHER" id="PTHR15885:SF1">
    <property type="entry name" value="COILED-COIL DOMAIN-CONTAINING PROTEIN 174"/>
    <property type="match status" value="1"/>
</dbReference>
<name>A0A6A6Q7F2_9PEZI</name>
<accession>A0A6A6Q7F2</accession>
<keyword evidence="1" id="KW-0175">Coiled coil</keyword>
<feature type="compositionally biased region" description="Acidic residues" evidence="2">
    <location>
        <begin position="148"/>
        <end position="163"/>
    </location>
</feature>
<dbReference type="RefSeq" id="XP_033594493.1">
    <property type="nucleotide sequence ID" value="XM_033730133.1"/>
</dbReference>
<dbReference type="GO" id="GO:0005634">
    <property type="term" value="C:nucleus"/>
    <property type="evidence" value="ECO:0007669"/>
    <property type="project" value="TreeGrafter"/>
</dbReference>
<feature type="region of interest" description="Disordered" evidence="2">
    <location>
        <begin position="1"/>
        <end position="104"/>
    </location>
</feature>
<evidence type="ECO:0000313" key="4">
    <source>
        <dbReference type="Proteomes" id="UP000799767"/>
    </source>
</evidence>
<dbReference type="Proteomes" id="UP000799767">
    <property type="component" value="Unassembled WGS sequence"/>
</dbReference>
<sequence>MSSKDSHLYNQRPHNLKHGKEISSSNSLSFTSHLSSLINAPTARPSKPTSARLKPKKDDLFRKPNRNTAKRAKLDLDDSADSPAFQQKHTTDGEGVDSELLRRSRKKMEEKARLYAAMKRGDVDDVDEKYTVDFDRKWTDAYDANDKDNEDDDDDDSEFDETDREIITYTDEFGRTRTGTRLEAARVRRAMAAQEDLQSDKYTARPSAPVNIIRGDTIQHAAFQPDAVIVDQMEALARKRDSSLTPPPEEHFDGRKEVRSKGTGFFHFSGDGDERKRQMEGLEAERAETERVRSERGKRKADAFLDELGAELDGRGTAEDGNAAP</sequence>
<gene>
    <name evidence="3" type="ORF">BDY17DRAFT_21021</name>
</gene>